<comment type="caution">
    <text evidence="2">The sequence shown here is derived from an EMBL/GenBank/DDBJ whole genome shotgun (WGS) entry which is preliminary data.</text>
</comment>
<evidence type="ECO:0000259" key="1">
    <source>
        <dbReference type="PROSITE" id="PS51819"/>
    </source>
</evidence>
<gene>
    <name evidence="2" type="ORF">H7F51_14850</name>
</gene>
<proteinExistence type="predicted"/>
<dbReference type="Gene3D" id="3.10.180.10">
    <property type="entry name" value="2,3-Dihydroxybiphenyl 1,2-Dioxygenase, domain 1"/>
    <property type="match status" value="2"/>
</dbReference>
<feature type="domain" description="VOC" evidence="1">
    <location>
        <begin position="133"/>
        <end position="245"/>
    </location>
</feature>
<dbReference type="Proteomes" id="UP000566813">
    <property type="component" value="Unassembled WGS sequence"/>
</dbReference>
<protein>
    <submittedName>
        <fullName evidence="2">VOC family protein</fullName>
    </submittedName>
</protein>
<dbReference type="Pfam" id="PF00903">
    <property type="entry name" value="Glyoxalase"/>
    <property type="match status" value="1"/>
</dbReference>
<keyword evidence="3" id="KW-1185">Reference proteome</keyword>
<organism evidence="2 3">
    <name type="scientific">Novosphingobium flavum</name>
    <dbReference type="NCBI Taxonomy" id="1778672"/>
    <lineage>
        <taxon>Bacteria</taxon>
        <taxon>Pseudomonadati</taxon>
        <taxon>Pseudomonadota</taxon>
        <taxon>Alphaproteobacteria</taxon>
        <taxon>Sphingomonadales</taxon>
        <taxon>Sphingomonadaceae</taxon>
        <taxon>Novosphingobium</taxon>
    </lineage>
</organism>
<dbReference type="PROSITE" id="PS51819">
    <property type="entry name" value="VOC"/>
    <property type="match status" value="1"/>
</dbReference>
<dbReference type="EMBL" id="JACLAW010000012">
    <property type="protein sequence ID" value="MBC2666795.1"/>
    <property type="molecule type" value="Genomic_DNA"/>
</dbReference>
<evidence type="ECO:0000313" key="2">
    <source>
        <dbReference type="EMBL" id="MBC2666795.1"/>
    </source>
</evidence>
<name>A0A7X1KMY7_9SPHN</name>
<dbReference type="InterPro" id="IPR037523">
    <property type="entry name" value="VOC_core"/>
</dbReference>
<dbReference type="SUPFAM" id="SSF54593">
    <property type="entry name" value="Glyoxalase/Bleomycin resistance protein/Dihydroxybiphenyl dioxygenase"/>
    <property type="match status" value="2"/>
</dbReference>
<dbReference type="InterPro" id="IPR029068">
    <property type="entry name" value="Glyas_Bleomycin-R_OHBP_Dase"/>
</dbReference>
<reference evidence="2 3" key="1">
    <citation type="submission" date="2020-08" db="EMBL/GenBank/DDBJ databases">
        <title>The genome sequence of type strain Novosphingobium flavum NBRC 111647.</title>
        <authorList>
            <person name="Liu Y."/>
        </authorList>
    </citation>
    <scope>NUCLEOTIDE SEQUENCE [LARGE SCALE GENOMIC DNA]</scope>
    <source>
        <strain evidence="2 3">NBRC 111647</strain>
    </source>
</reference>
<evidence type="ECO:0000313" key="3">
    <source>
        <dbReference type="Proteomes" id="UP000566813"/>
    </source>
</evidence>
<sequence>MKLRSIELSLPDPAAAAAFMVDIWGLVPAEVRGTAHYLRGSGAYPYLVAFEQGEEFVRSTTFVCGEDELAGVKARVIEKGWAARPVVSADPGGGHGLLVELPEGELLRFLTDSAEVAPIAGYEKKSRRVMPVKLTHVVFNAADAEASGHAVEDVLGFRVSDRTAGMVFVRCNESHHSTAFARAGFSSLNHIAFEMDDLDTVMRGIGWMRDNGFAPAWGPGRHGPGDNVYAYYIAPFGPVIEYSTPVEKVPADYAAGKPEDWTWPEKRIDQWGVSDKDFAGLREAEQRFRFRRDWESQPLDD</sequence>
<dbReference type="RefSeq" id="WP_185665096.1">
    <property type="nucleotide sequence ID" value="NZ_JACLAW010000012.1"/>
</dbReference>
<accession>A0A7X1KMY7</accession>
<dbReference type="AlphaFoldDB" id="A0A7X1KMY7"/>
<dbReference type="InterPro" id="IPR004360">
    <property type="entry name" value="Glyas_Fos-R_dOase_dom"/>
</dbReference>